<name>A0AAN9X7A1_PSOTE</name>
<gene>
    <name evidence="2" type="ORF">VNO78_31204</name>
</gene>
<accession>A0AAN9X7A1</accession>
<proteinExistence type="predicted"/>
<reference evidence="2 3" key="1">
    <citation type="submission" date="2024-01" db="EMBL/GenBank/DDBJ databases">
        <title>The genomes of 5 underutilized Papilionoideae crops provide insights into root nodulation and disease resistanc.</title>
        <authorList>
            <person name="Jiang F."/>
        </authorList>
    </citation>
    <scope>NUCLEOTIDE SEQUENCE [LARGE SCALE GENOMIC DNA]</scope>
    <source>
        <strain evidence="2">DUOXIRENSHENG_FW03</strain>
        <tissue evidence="2">Leaves</tissue>
    </source>
</reference>
<evidence type="ECO:0000259" key="1">
    <source>
        <dbReference type="PROSITE" id="PS51004"/>
    </source>
</evidence>
<dbReference type="InterPro" id="IPR001627">
    <property type="entry name" value="Semap_dom"/>
</dbReference>
<dbReference type="PROSITE" id="PS51004">
    <property type="entry name" value="SEMA"/>
    <property type="match status" value="1"/>
</dbReference>
<dbReference type="AlphaFoldDB" id="A0AAN9X7A1"/>
<feature type="domain" description="Sema" evidence="1">
    <location>
        <begin position="1"/>
        <end position="99"/>
    </location>
</feature>
<protein>
    <recommendedName>
        <fullName evidence="1">Sema domain-containing protein</fullName>
    </recommendedName>
</protein>
<sequence length="99" mass="11489">MYIFFFFRQRQSRTVNEALCLFCNYTFSKILQHFDCSVLGLVSCDISSVIRLNSYVHGLSLVYYDTMTLVTWFQPLCEPRSLIFGSLSLLPYMASTICL</sequence>
<evidence type="ECO:0000313" key="2">
    <source>
        <dbReference type="EMBL" id="KAK7385482.1"/>
    </source>
</evidence>
<keyword evidence="3" id="KW-1185">Reference proteome</keyword>
<comment type="caution">
    <text evidence="2">The sequence shown here is derived from an EMBL/GenBank/DDBJ whole genome shotgun (WGS) entry which is preliminary data.</text>
</comment>
<evidence type="ECO:0000313" key="3">
    <source>
        <dbReference type="Proteomes" id="UP001386955"/>
    </source>
</evidence>
<dbReference type="EMBL" id="JAYMYS010000008">
    <property type="protein sequence ID" value="KAK7385482.1"/>
    <property type="molecule type" value="Genomic_DNA"/>
</dbReference>
<dbReference type="Proteomes" id="UP001386955">
    <property type="component" value="Unassembled WGS sequence"/>
</dbReference>
<organism evidence="2 3">
    <name type="scientific">Psophocarpus tetragonolobus</name>
    <name type="common">Winged bean</name>
    <name type="synonym">Dolichos tetragonolobus</name>
    <dbReference type="NCBI Taxonomy" id="3891"/>
    <lineage>
        <taxon>Eukaryota</taxon>
        <taxon>Viridiplantae</taxon>
        <taxon>Streptophyta</taxon>
        <taxon>Embryophyta</taxon>
        <taxon>Tracheophyta</taxon>
        <taxon>Spermatophyta</taxon>
        <taxon>Magnoliopsida</taxon>
        <taxon>eudicotyledons</taxon>
        <taxon>Gunneridae</taxon>
        <taxon>Pentapetalae</taxon>
        <taxon>rosids</taxon>
        <taxon>fabids</taxon>
        <taxon>Fabales</taxon>
        <taxon>Fabaceae</taxon>
        <taxon>Papilionoideae</taxon>
        <taxon>50 kb inversion clade</taxon>
        <taxon>NPAAA clade</taxon>
        <taxon>indigoferoid/millettioid clade</taxon>
        <taxon>Phaseoleae</taxon>
        <taxon>Psophocarpus</taxon>
    </lineage>
</organism>